<dbReference type="EMBL" id="CP001736">
    <property type="protein sequence ID" value="ADB33392.1"/>
    <property type="molecule type" value="Genomic_DNA"/>
</dbReference>
<evidence type="ECO:0000313" key="7">
    <source>
        <dbReference type="Proteomes" id="UP000007967"/>
    </source>
</evidence>
<dbReference type="HOGENOM" id="CLU_069356_2_0_11"/>
<dbReference type="InterPro" id="IPR009057">
    <property type="entry name" value="Homeodomain-like_sf"/>
</dbReference>
<reference evidence="7" key="1">
    <citation type="submission" date="2009-09" db="EMBL/GenBank/DDBJ databases">
        <title>The complete genome of Kribbella flavida DSM 17836.</title>
        <authorList>
            <consortium name="US DOE Joint Genome Institute (JGI-PGF)"/>
            <person name="Lucas S."/>
            <person name="Copeland A."/>
            <person name="Lapidus A."/>
            <person name="Glavina del Rio T."/>
            <person name="Dalin E."/>
            <person name="Tice H."/>
            <person name="Bruce D."/>
            <person name="Goodwin L."/>
            <person name="Pitluck S."/>
            <person name="Kyrpides N."/>
            <person name="Mavromatis K."/>
            <person name="Ivanova N."/>
            <person name="Saunders E."/>
            <person name="Brettin T."/>
            <person name="Detter J.C."/>
            <person name="Han C."/>
            <person name="Larimer F."/>
            <person name="Land M."/>
            <person name="Hauser L."/>
            <person name="Markowitz V."/>
            <person name="Cheng J.-F."/>
            <person name="Hugenholtz P."/>
            <person name="Woyke T."/>
            <person name="Wu D."/>
            <person name="Pukall R."/>
            <person name="Klenk H.-P."/>
            <person name="Eisen J.A."/>
        </authorList>
    </citation>
    <scope>NUCLEOTIDE SEQUENCE [LARGE SCALE GENOMIC DNA]</scope>
    <source>
        <strain evidence="7">DSM 17836 / JCM 10339 / NBRC 14399</strain>
    </source>
</reference>
<keyword evidence="2 4" id="KW-0238">DNA-binding</keyword>
<dbReference type="InterPro" id="IPR023772">
    <property type="entry name" value="DNA-bd_HTH_TetR-type_CS"/>
</dbReference>
<proteinExistence type="predicted"/>
<dbReference type="GO" id="GO:0000976">
    <property type="term" value="F:transcription cis-regulatory region binding"/>
    <property type="evidence" value="ECO:0007669"/>
    <property type="project" value="TreeGrafter"/>
</dbReference>
<evidence type="ECO:0000256" key="3">
    <source>
        <dbReference type="ARBA" id="ARBA00023163"/>
    </source>
</evidence>
<reference evidence="6 7" key="2">
    <citation type="journal article" date="2010" name="Stand. Genomic Sci.">
        <title>Complete genome sequence of Kribbella flavida type strain (IFO 14399).</title>
        <authorList>
            <person name="Pukall R."/>
            <person name="Lapidus A."/>
            <person name="Glavina Del Rio T."/>
            <person name="Copeland A."/>
            <person name="Tice H."/>
            <person name="Cheng J.-F."/>
            <person name="Lucas S."/>
            <person name="Chen F."/>
            <person name="Nolan M."/>
            <person name="LaButti K."/>
            <person name="Pati A."/>
            <person name="Ivanova N."/>
            <person name="Mavrommatis K."/>
            <person name="Mikhailova N."/>
            <person name="Pitluck S."/>
            <person name="Bruce D."/>
            <person name="Goodwin L."/>
            <person name="Land M."/>
            <person name="Hauser L."/>
            <person name="Chang Y.-J."/>
            <person name="Jeffries C.D."/>
            <person name="Chen A."/>
            <person name="Palaniappan K."/>
            <person name="Chain P."/>
            <person name="Rohde M."/>
            <person name="Goeker M."/>
            <person name="Bristow J."/>
            <person name="Eisen J.A."/>
            <person name="Markowitz V."/>
            <person name="Hugenholtz P."/>
            <person name="Kyrpides N.C."/>
            <person name="Klenk H.-P."/>
            <person name="Brettin T."/>
        </authorList>
    </citation>
    <scope>NUCLEOTIDE SEQUENCE [LARGE SCALE GENOMIC DNA]</scope>
    <source>
        <strain evidence="7">DSM 17836 / JCM 10339 / NBRC 14399</strain>
    </source>
</reference>
<sequence>MTGLRARKRQQTHDTLSRVAIELFLARGFDQVSVTDIAAAADVSKPTLFKYFASKQDLALHRIADHAGEAARVVEASTAPPAEALLTHFLTGLDHRDPVTGLNDDSHVLAYYRLVFTTPALATHLHQFIAADQAALAAALAAAPSAALAAKSADGLAAEPSSGPRFDADLDAQLLAAYLSSTQQILARRNWEALSAGQSAAARHPLAVAEATRAFRALGTRVGP</sequence>
<organism evidence="6 7">
    <name type="scientific">Kribbella flavida (strain DSM 17836 / JCM 10339 / NBRC 14399)</name>
    <dbReference type="NCBI Taxonomy" id="479435"/>
    <lineage>
        <taxon>Bacteria</taxon>
        <taxon>Bacillati</taxon>
        <taxon>Actinomycetota</taxon>
        <taxon>Actinomycetes</taxon>
        <taxon>Propionibacteriales</taxon>
        <taxon>Kribbellaceae</taxon>
        <taxon>Kribbella</taxon>
    </lineage>
</organism>
<dbReference type="KEGG" id="kfl:Kfla_4358"/>
<dbReference type="Gene3D" id="1.10.357.10">
    <property type="entry name" value="Tetracycline Repressor, domain 2"/>
    <property type="match status" value="1"/>
</dbReference>
<evidence type="ECO:0000259" key="5">
    <source>
        <dbReference type="PROSITE" id="PS50977"/>
    </source>
</evidence>
<feature type="domain" description="HTH tetR-type" evidence="5">
    <location>
        <begin position="10"/>
        <end position="70"/>
    </location>
</feature>
<keyword evidence="3" id="KW-0804">Transcription</keyword>
<dbReference type="InterPro" id="IPR001647">
    <property type="entry name" value="HTH_TetR"/>
</dbReference>
<dbReference type="OrthoDB" id="8688418at2"/>
<gene>
    <name evidence="6" type="ordered locus">Kfla_4358</name>
</gene>
<dbReference type="Pfam" id="PF00440">
    <property type="entry name" value="TetR_N"/>
    <property type="match status" value="1"/>
</dbReference>
<accession>D2PVB1</accession>
<feature type="DNA-binding region" description="H-T-H motif" evidence="4">
    <location>
        <begin position="33"/>
        <end position="52"/>
    </location>
</feature>
<dbReference type="PANTHER" id="PTHR30055:SF234">
    <property type="entry name" value="HTH-TYPE TRANSCRIPTIONAL REGULATOR BETI"/>
    <property type="match status" value="1"/>
</dbReference>
<dbReference type="PROSITE" id="PS50977">
    <property type="entry name" value="HTH_TETR_2"/>
    <property type="match status" value="1"/>
</dbReference>
<name>D2PVB1_KRIFD</name>
<keyword evidence="1" id="KW-0805">Transcription regulation</keyword>
<dbReference type="AlphaFoldDB" id="D2PVB1"/>
<dbReference type="STRING" id="479435.Kfla_4358"/>
<dbReference type="PANTHER" id="PTHR30055">
    <property type="entry name" value="HTH-TYPE TRANSCRIPTIONAL REGULATOR RUTR"/>
    <property type="match status" value="1"/>
</dbReference>
<evidence type="ECO:0000256" key="1">
    <source>
        <dbReference type="ARBA" id="ARBA00023015"/>
    </source>
</evidence>
<keyword evidence="7" id="KW-1185">Reference proteome</keyword>
<dbReference type="PROSITE" id="PS01081">
    <property type="entry name" value="HTH_TETR_1"/>
    <property type="match status" value="1"/>
</dbReference>
<dbReference type="GO" id="GO:0003700">
    <property type="term" value="F:DNA-binding transcription factor activity"/>
    <property type="evidence" value="ECO:0007669"/>
    <property type="project" value="TreeGrafter"/>
</dbReference>
<dbReference type="RefSeq" id="WP_012921946.1">
    <property type="nucleotide sequence ID" value="NC_013729.1"/>
</dbReference>
<dbReference type="PRINTS" id="PR00455">
    <property type="entry name" value="HTHTETR"/>
</dbReference>
<protein>
    <submittedName>
        <fullName evidence="6">Transcriptional regulator, TetR family</fullName>
    </submittedName>
</protein>
<dbReference type="SUPFAM" id="SSF46689">
    <property type="entry name" value="Homeodomain-like"/>
    <property type="match status" value="1"/>
</dbReference>
<evidence type="ECO:0000256" key="4">
    <source>
        <dbReference type="PROSITE-ProRule" id="PRU00335"/>
    </source>
</evidence>
<evidence type="ECO:0000256" key="2">
    <source>
        <dbReference type="ARBA" id="ARBA00023125"/>
    </source>
</evidence>
<dbReference type="Proteomes" id="UP000007967">
    <property type="component" value="Chromosome"/>
</dbReference>
<evidence type="ECO:0000313" key="6">
    <source>
        <dbReference type="EMBL" id="ADB33392.1"/>
    </source>
</evidence>
<dbReference type="InterPro" id="IPR050109">
    <property type="entry name" value="HTH-type_TetR-like_transc_reg"/>
</dbReference>
<dbReference type="eggNOG" id="COG1309">
    <property type="taxonomic scope" value="Bacteria"/>
</dbReference>